<evidence type="ECO:0000256" key="7">
    <source>
        <dbReference type="ARBA" id="ARBA00022454"/>
    </source>
</evidence>
<dbReference type="Gene3D" id="3.30.310.80">
    <property type="entry name" value="Kinase associated domain 1, KA1"/>
    <property type="match status" value="1"/>
</dbReference>
<dbReference type="AlphaFoldDB" id="K1REK5"/>
<keyword evidence="8" id="KW-0963">Cytoplasm</keyword>
<feature type="compositionally biased region" description="Low complexity" evidence="24">
    <location>
        <begin position="410"/>
        <end position="420"/>
    </location>
</feature>
<keyword evidence="14 25" id="KW-0418">Kinase</keyword>
<keyword evidence="11" id="KW-0808">Transferase</keyword>
<dbReference type="Gene3D" id="3.30.200.20">
    <property type="entry name" value="Phosphorylase Kinase, domain 1"/>
    <property type="match status" value="1"/>
</dbReference>
<evidence type="ECO:0000256" key="3">
    <source>
        <dbReference type="ARBA" id="ARBA00004300"/>
    </source>
</evidence>
<dbReference type="GO" id="GO:0005737">
    <property type="term" value="C:cytoplasm"/>
    <property type="evidence" value="ECO:0007669"/>
    <property type="project" value="TreeGrafter"/>
</dbReference>
<proteinExistence type="inferred from homology"/>
<dbReference type="PANTHER" id="PTHR24346:SF107">
    <property type="entry name" value="SERINE_THREONINE-PROTEIN KINASE CHK1"/>
    <property type="match status" value="1"/>
</dbReference>
<evidence type="ECO:0000256" key="5">
    <source>
        <dbReference type="ARBA" id="ARBA00012513"/>
    </source>
</evidence>
<evidence type="ECO:0000256" key="15">
    <source>
        <dbReference type="ARBA" id="ARBA00022840"/>
    </source>
</evidence>
<dbReference type="PROSITE" id="PS00107">
    <property type="entry name" value="PROTEIN_KINASE_ATP"/>
    <property type="match status" value="1"/>
</dbReference>
<evidence type="ECO:0000256" key="13">
    <source>
        <dbReference type="ARBA" id="ARBA00022763"/>
    </source>
</evidence>
<evidence type="ECO:0000256" key="6">
    <source>
        <dbReference type="ARBA" id="ARBA00022045"/>
    </source>
</evidence>
<dbReference type="Pfam" id="PF00069">
    <property type="entry name" value="Pkinase"/>
    <property type="match status" value="1"/>
</dbReference>
<accession>K1REK5</accession>
<protein>
    <recommendedName>
        <fullName evidence="23">Serine/threonine-protein kinase CHK1</fullName>
        <ecNumber evidence="5">2.7.11.1</ecNumber>
    </recommendedName>
    <alternativeName>
        <fullName evidence="19">CHK1 checkpoint homolog</fullName>
    </alternativeName>
    <alternativeName>
        <fullName evidence="20">Checkpoint kinase-1</fullName>
    </alternativeName>
    <alternativeName>
        <fullName evidence="6">Serine/threonine-protein kinase Chk1</fullName>
    </alternativeName>
</protein>
<dbReference type="InterPro" id="IPR000719">
    <property type="entry name" value="Prot_kinase_dom"/>
</dbReference>
<evidence type="ECO:0000256" key="18">
    <source>
        <dbReference type="ARBA" id="ARBA00023306"/>
    </source>
</evidence>
<comment type="catalytic activity">
    <reaction evidence="22">
        <text>L-seryl-[protein] + ATP = O-phospho-L-seryl-[protein] + ADP + H(+)</text>
        <dbReference type="Rhea" id="RHEA:17989"/>
        <dbReference type="Rhea" id="RHEA-COMP:9863"/>
        <dbReference type="Rhea" id="RHEA-COMP:11604"/>
        <dbReference type="ChEBI" id="CHEBI:15378"/>
        <dbReference type="ChEBI" id="CHEBI:29999"/>
        <dbReference type="ChEBI" id="CHEBI:30616"/>
        <dbReference type="ChEBI" id="CHEBI:83421"/>
        <dbReference type="ChEBI" id="CHEBI:456216"/>
        <dbReference type="EC" id="2.7.11.1"/>
    </reaction>
</comment>
<dbReference type="FunFam" id="1.10.510.10:FF:000301">
    <property type="entry name" value="Serine/threonine-protein kinase Chk1"/>
    <property type="match status" value="1"/>
</dbReference>
<comment type="subcellular location">
    <subcellularLocation>
        <location evidence="2">Chromosome</location>
    </subcellularLocation>
    <subcellularLocation>
        <location evidence="3">Cytoplasm</location>
        <location evidence="3">Cytoskeleton</location>
        <location evidence="3">Microtubule organizing center</location>
        <location evidence="3">Centrosome</location>
    </subcellularLocation>
    <subcellularLocation>
        <location evidence="1">Nucleus</location>
    </subcellularLocation>
</comment>
<evidence type="ECO:0000256" key="1">
    <source>
        <dbReference type="ARBA" id="ARBA00004123"/>
    </source>
</evidence>
<dbReference type="InterPro" id="IPR017441">
    <property type="entry name" value="Protein_kinase_ATP_BS"/>
</dbReference>
<name>K1REK5_MAGGI</name>
<evidence type="ECO:0000256" key="11">
    <source>
        <dbReference type="ARBA" id="ARBA00022679"/>
    </source>
</evidence>
<dbReference type="EMBL" id="JH818024">
    <property type="protein sequence ID" value="EKC39820.1"/>
    <property type="molecule type" value="Genomic_DNA"/>
</dbReference>
<evidence type="ECO:0000256" key="9">
    <source>
        <dbReference type="ARBA" id="ARBA00022527"/>
    </source>
</evidence>
<dbReference type="GO" id="GO:0005634">
    <property type="term" value="C:nucleus"/>
    <property type="evidence" value="ECO:0007669"/>
    <property type="project" value="UniProtKB-SubCell"/>
</dbReference>
<dbReference type="EC" id="2.7.11.1" evidence="5"/>
<dbReference type="GO" id="GO:0005694">
    <property type="term" value="C:chromosome"/>
    <property type="evidence" value="ECO:0007669"/>
    <property type="project" value="UniProtKB-SubCell"/>
</dbReference>
<dbReference type="PROSITE" id="PS00108">
    <property type="entry name" value="PROTEIN_KINASE_ST"/>
    <property type="match status" value="1"/>
</dbReference>
<keyword evidence="13" id="KW-0227">DNA damage</keyword>
<evidence type="ECO:0000256" key="22">
    <source>
        <dbReference type="ARBA" id="ARBA00048679"/>
    </source>
</evidence>
<evidence type="ECO:0000256" key="14">
    <source>
        <dbReference type="ARBA" id="ARBA00022777"/>
    </source>
</evidence>
<dbReference type="InterPro" id="IPR011009">
    <property type="entry name" value="Kinase-like_dom_sf"/>
</dbReference>
<keyword evidence="15" id="KW-0067">ATP-binding</keyword>
<dbReference type="CDD" id="cd14069">
    <property type="entry name" value="STKc_Chk1"/>
    <property type="match status" value="1"/>
</dbReference>
<dbReference type="HOGENOM" id="CLU_000288_59_8_1"/>
<keyword evidence="10" id="KW-0597">Phosphoprotein</keyword>
<evidence type="ECO:0000256" key="23">
    <source>
        <dbReference type="ARBA" id="ARBA00070697"/>
    </source>
</evidence>
<dbReference type="Gene3D" id="1.10.510.10">
    <property type="entry name" value="Transferase(Phosphotransferase) domain 1"/>
    <property type="match status" value="1"/>
</dbReference>
<comment type="catalytic activity">
    <reaction evidence="21">
        <text>L-threonyl-[protein] + ATP = O-phospho-L-threonyl-[protein] + ADP + H(+)</text>
        <dbReference type="Rhea" id="RHEA:46608"/>
        <dbReference type="Rhea" id="RHEA-COMP:11060"/>
        <dbReference type="Rhea" id="RHEA-COMP:11605"/>
        <dbReference type="ChEBI" id="CHEBI:15378"/>
        <dbReference type="ChEBI" id="CHEBI:30013"/>
        <dbReference type="ChEBI" id="CHEBI:30616"/>
        <dbReference type="ChEBI" id="CHEBI:61977"/>
        <dbReference type="ChEBI" id="CHEBI:456216"/>
        <dbReference type="EC" id="2.7.11.1"/>
    </reaction>
</comment>
<dbReference type="GO" id="GO:0000077">
    <property type="term" value="P:DNA damage checkpoint signaling"/>
    <property type="evidence" value="ECO:0007669"/>
    <property type="project" value="InterPro"/>
</dbReference>
<dbReference type="SUPFAM" id="SSF56112">
    <property type="entry name" value="Protein kinase-like (PK-like)"/>
    <property type="match status" value="1"/>
</dbReference>
<dbReference type="InterPro" id="IPR034670">
    <property type="entry name" value="Chk1_catalytic_dom"/>
</dbReference>
<dbReference type="InParanoid" id="K1REK5"/>
<evidence type="ECO:0000256" key="4">
    <source>
        <dbReference type="ARBA" id="ARBA00010791"/>
    </source>
</evidence>
<evidence type="ECO:0000256" key="8">
    <source>
        <dbReference type="ARBA" id="ARBA00022490"/>
    </source>
</evidence>
<keyword evidence="12" id="KW-0547">Nucleotide-binding</keyword>
<dbReference type="PANTHER" id="PTHR24346">
    <property type="entry name" value="MAP/MICROTUBULE AFFINITY-REGULATING KINASE"/>
    <property type="match status" value="1"/>
</dbReference>
<dbReference type="FunFam" id="3.30.200.20:FF:000229">
    <property type="entry name" value="Serine/threonine-protein kinase Chk1"/>
    <property type="match status" value="1"/>
</dbReference>
<dbReference type="FunFam" id="3.30.310.80:FF:000007">
    <property type="entry name" value="Serine/threonine-protein kinase Chk1 isoform 1"/>
    <property type="match status" value="1"/>
</dbReference>
<feature type="region of interest" description="Disordered" evidence="24">
    <location>
        <begin position="405"/>
        <end position="464"/>
    </location>
</feature>
<keyword evidence="16" id="KW-0206">Cytoskeleton</keyword>
<dbReference type="InterPro" id="IPR008271">
    <property type="entry name" value="Ser/Thr_kinase_AS"/>
</dbReference>
<keyword evidence="7" id="KW-0158">Chromosome</keyword>
<evidence type="ECO:0000256" key="16">
    <source>
        <dbReference type="ARBA" id="ARBA00023212"/>
    </source>
</evidence>
<evidence type="ECO:0000256" key="20">
    <source>
        <dbReference type="ARBA" id="ARBA00032547"/>
    </source>
</evidence>
<evidence type="ECO:0000256" key="2">
    <source>
        <dbReference type="ARBA" id="ARBA00004286"/>
    </source>
</evidence>
<dbReference type="SMART" id="SM00220">
    <property type="entry name" value="S_TKc"/>
    <property type="match status" value="1"/>
</dbReference>
<dbReference type="GO" id="GO:0005813">
    <property type="term" value="C:centrosome"/>
    <property type="evidence" value="ECO:0007669"/>
    <property type="project" value="UniProtKB-SubCell"/>
</dbReference>
<evidence type="ECO:0000256" key="24">
    <source>
        <dbReference type="SAM" id="MobiDB-lite"/>
    </source>
</evidence>
<evidence type="ECO:0000256" key="12">
    <source>
        <dbReference type="ARBA" id="ARBA00022741"/>
    </source>
</evidence>
<gene>
    <name evidence="25" type="ORF">CGI_10025375</name>
</gene>
<evidence type="ECO:0000256" key="10">
    <source>
        <dbReference type="ARBA" id="ARBA00022553"/>
    </source>
</evidence>
<dbReference type="GO" id="GO:0005524">
    <property type="term" value="F:ATP binding"/>
    <property type="evidence" value="ECO:0007669"/>
    <property type="project" value="UniProtKB-UniRule"/>
</dbReference>
<comment type="similarity">
    <text evidence="4">Belongs to the protein kinase superfamily. CAMK Ser/Thr protein kinase family. NIM1 subfamily.</text>
</comment>
<evidence type="ECO:0000256" key="17">
    <source>
        <dbReference type="ARBA" id="ARBA00023242"/>
    </source>
</evidence>
<evidence type="ECO:0000313" key="25">
    <source>
        <dbReference type="EMBL" id="EKC39820.1"/>
    </source>
</evidence>
<dbReference type="GO" id="GO:0004674">
    <property type="term" value="F:protein serine/threonine kinase activity"/>
    <property type="evidence" value="ECO:0007669"/>
    <property type="project" value="UniProtKB-KW"/>
</dbReference>
<evidence type="ECO:0000256" key="19">
    <source>
        <dbReference type="ARBA" id="ARBA00030691"/>
    </source>
</evidence>
<evidence type="ECO:0000256" key="21">
    <source>
        <dbReference type="ARBA" id="ARBA00047899"/>
    </source>
</evidence>
<organism evidence="25">
    <name type="scientific">Magallana gigas</name>
    <name type="common">Pacific oyster</name>
    <name type="synonym">Crassostrea gigas</name>
    <dbReference type="NCBI Taxonomy" id="29159"/>
    <lineage>
        <taxon>Eukaryota</taxon>
        <taxon>Metazoa</taxon>
        <taxon>Spiralia</taxon>
        <taxon>Lophotrochozoa</taxon>
        <taxon>Mollusca</taxon>
        <taxon>Bivalvia</taxon>
        <taxon>Autobranchia</taxon>
        <taxon>Pteriomorphia</taxon>
        <taxon>Ostreida</taxon>
        <taxon>Ostreoidea</taxon>
        <taxon>Ostreidae</taxon>
        <taxon>Magallana</taxon>
    </lineage>
</organism>
<sequence length="612" mass="69616">MHWAKIGIRNAMDLNRDDPLNLDIPLPRGCSSSDPMNSEVNHTNNNASSVHLMDISFGSANSEENCATMIECRDRMDPYSTNFDQMQYAKESEVKKSERKIFNQSSSTRIEKNTMIVVDKKVYVIGPMTAVTAFVEGWDFVQTLGEGAYGEVKLAVNSDTQEAVAVKIINLEKNPAAAEAVRKEVCVHKLLSHETIIKFYGFRKDGKIQYLFLEYASGGELFDRIEPDVGMPQQDANRYFKQLINGVEYLHTKGVTHRDLKPENLLLDDFDNLKISDFGLATVFRYQGNTRQLEKCCGTVPYIAPEVLSRKPYDAEPADIWSCAVILVALLAGELPWDEPTYGCQEYCDWKDCKITKTPWNKIDNLALSLLRKLLVENRSKRYTIRQIRDHQWFNKNFNRTALGQLNRLPSSPTSSPSSTGPFKRICSGNELSPPSHSKESFTHISSSQPESRQRLGSEGDTNSPLDPVDRQFWFSQPVHPDHMLLSSQIQGTPGSSQNPWQKLVRRMTRFFVKPDKDETKEELEKVFDLLGYSWKFNSPGMVTVTTKDRRNIPLVFKACFLDMGENLLLDFRLSKGDGLEFKRHFTKIKKQMKAVVSKVPPTWPLVPSQVS</sequence>
<dbReference type="PROSITE" id="PS50011">
    <property type="entry name" value="PROTEIN_KINASE_DOM"/>
    <property type="match status" value="1"/>
</dbReference>
<reference evidence="25" key="1">
    <citation type="journal article" date="2012" name="Nature">
        <title>The oyster genome reveals stress adaptation and complexity of shell formation.</title>
        <authorList>
            <person name="Zhang G."/>
            <person name="Fang X."/>
            <person name="Guo X."/>
            <person name="Li L."/>
            <person name="Luo R."/>
            <person name="Xu F."/>
            <person name="Yang P."/>
            <person name="Zhang L."/>
            <person name="Wang X."/>
            <person name="Qi H."/>
            <person name="Xiong Z."/>
            <person name="Que H."/>
            <person name="Xie Y."/>
            <person name="Holland P.W."/>
            <person name="Paps J."/>
            <person name="Zhu Y."/>
            <person name="Wu F."/>
            <person name="Chen Y."/>
            <person name="Wang J."/>
            <person name="Peng C."/>
            <person name="Meng J."/>
            <person name="Yang L."/>
            <person name="Liu J."/>
            <person name="Wen B."/>
            <person name="Zhang N."/>
            <person name="Huang Z."/>
            <person name="Zhu Q."/>
            <person name="Feng Y."/>
            <person name="Mount A."/>
            <person name="Hedgecock D."/>
            <person name="Xu Z."/>
            <person name="Liu Y."/>
            <person name="Domazet-Loso T."/>
            <person name="Du Y."/>
            <person name="Sun X."/>
            <person name="Zhang S."/>
            <person name="Liu B."/>
            <person name="Cheng P."/>
            <person name="Jiang X."/>
            <person name="Li J."/>
            <person name="Fan D."/>
            <person name="Wang W."/>
            <person name="Fu W."/>
            <person name="Wang T."/>
            <person name="Wang B."/>
            <person name="Zhang J."/>
            <person name="Peng Z."/>
            <person name="Li Y."/>
            <person name="Li N."/>
            <person name="Wang J."/>
            <person name="Chen M."/>
            <person name="He Y."/>
            <person name="Tan F."/>
            <person name="Song X."/>
            <person name="Zheng Q."/>
            <person name="Huang R."/>
            <person name="Yang H."/>
            <person name="Du X."/>
            <person name="Chen L."/>
            <person name="Yang M."/>
            <person name="Gaffney P.M."/>
            <person name="Wang S."/>
            <person name="Luo L."/>
            <person name="She Z."/>
            <person name="Ming Y."/>
            <person name="Huang W."/>
            <person name="Zhang S."/>
            <person name="Huang B."/>
            <person name="Zhang Y."/>
            <person name="Qu T."/>
            <person name="Ni P."/>
            <person name="Miao G."/>
            <person name="Wang J."/>
            <person name="Wang Q."/>
            <person name="Steinberg C.E."/>
            <person name="Wang H."/>
            <person name="Li N."/>
            <person name="Qian L."/>
            <person name="Zhang G."/>
            <person name="Li Y."/>
            <person name="Yang H."/>
            <person name="Liu X."/>
            <person name="Wang J."/>
            <person name="Yin Y."/>
            <person name="Wang J."/>
        </authorList>
    </citation>
    <scope>NUCLEOTIDE SEQUENCE [LARGE SCALE GENOMIC DNA]</scope>
    <source>
        <strain evidence="25">05x7-T-G4-1.051#20</strain>
    </source>
</reference>
<dbReference type="FunCoup" id="K1REK5">
    <property type="interactions" value="1253"/>
</dbReference>
<keyword evidence="9" id="KW-0723">Serine/threonine-protein kinase</keyword>
<keyword evidence="18" id="KW-0131">Cell cycle</keyword>
<keyword evidence="17" id="KW-0539">Nucleus</keyword>